<evidence type="ECO:0000313" key="1">
    <source>
        <dbReference type="EMBL" id="WAJ28729.1"/>
    </source>
</evidence>
<name>A0ACD4NPP0_9HYPH</name>
<dbReference type="Proteomes" id="UP001163223">
    <property type="component" value="Chromosome"/>
</dbReference>
<protein>
    <submittedName>
        <fullName evidence="1">PilZ domain-containing protein</fullName>
    </submittedName>
</protein>
<proteinExistence type="predicted"/>
<accession>A0ACD4NPP0</accession>
<reference evidence="1" key="1">
    <citation type="submission" date="2022-11" db="EMBL/GenBank/DDBJ databases">
        <title>beta-Carotene-producing bacterium, Jeongeuplla avenae sp. nov., alleviates the salt stress of Arabidopsis seedlings.</title>
        <authorList>
            <person name="Jiang L."/>
            <person name="Lee J."/>
        </authorList>
    </citation>
    <scope>NUCLEOTIDE SEQUENCE</scope>
    <source>
        <strain evidence="1">DY_R2A_6</strain>
    </source>
</reference>
<dbReference type="EMBL" id="CP113520">
    <property type="protein sequence ID" value="WAJ28729.1"/>
    <property type="molecule type" value="Genomic_DNA"/>
</dbReference>
<evidence type="ECO:0000313" key="2">
    <source>
        <dbReference type="Proteomes" id="UP001163223"/>
    </source>
</evidence>
<organism evidence="1 2">
    <name type="scientific">Antarcticirhabdus aurantiaca</name>
    <dbReference type="NCBI Taxonomy" id="2606717"/>
    <lineage>
        <taxon>Bacteria</taxon>
        <taxon>Pseudomonadati</taxon>
        <taxon>Pseudomonadota</taxon>
        <taxon>Alphaproteobacteria</taxon>
        <taxon>Hyphomicrobiales</taxon>
        <taxon>Aurantimonadaceae</taxon>
        <taxon>Antarcticirhabdus</taxon>
    </lineage>
</organism>
<keyword evidence="2" id="KW-1185">Reference proteome</keyword>
<gene>
    <name evidence="1" type="ORF">OXU80_00290</name>
</gene>
<sequence length="380" mass="40697">MASIRYEAETQRQHPRYRLPMQAYVGGRAYEVLDWSLGGFALKAGSEFRPGERVLAELRVPLGGYDLGISVQAEARYVAPDGTRAGFAFVDINERQASLLRYVADAILTGEIVEVGEVLDVAGRTGSGRSRNPPAAEVPGFMGRMAGLGRRLATATAVMAIIGALGAFLWANVYDELYVVRAQTASVAAKTVNLASPAIGRIGFVNTKSQVALGEPILTVNPPVGNPIVIQSPCDCLQVDQRFSNGDFVKTGDTVLQLMRRDAPVIVSALVPPDQLMSLYSVSKATIVYADGSRVDDADILWRPGQGGDETLPRDPLTVVLDPERALSSSMVGQPVEVTFDLFTDSTLGRVVHSVLRPSTVAAADRPDGIRGTSDRLRAD</sequence>